<dbReference type="AlphaFoldDB" id="A0AAN9JM02"/>
<evidence type="ECO:0000313" key="2">
    <source>
        <dbReference type="Proteomes" id="UP001359559"/>
    </source>
</evidence>
<reference evidence="1 2" key="1">
    <citation type="submission" date="2024-01" db="EMBL/GenBank/DDBJ databases">
        <title>The genomes of 5 underutilized Papilionoideae crops provide insights into root nodulation and disease resistance.</title>
        <authorList>
            <person name="Yuan L."/>
        </authorList>
    </citation>
    <scope>NUCLEOTIDE SEQUENCE [LARGE SCALE GENOMIC DNA]</scope>
    <source>
        <strain evidence="1">LY-2023</strain>
        <tissue evidence="1">Leaf</tissue>
    </source>
</reference>
<name>A0AAN9JM02_CLITE</name>
<sequence length="73" mass="8281">MHDAAKDEEVSNVWHTSEVDLDQRVSIWTLRKTNVETLGSWKAMMLRMWLGMAMLGPGVAPDYGSIPSVYSRQ</sequence>
<protein>
    <submittedName>
        <fullName evidence="1">Uncharacterized protein</fullName>
    </submittedName>
</protein>
<keyword evidence="2" id="KW-1185">Reference proteome</keyword>
<gene>
    <name evidence="1" type="ORF">RJT34_12562</name>
</gene>
<evidence type="ECO:0000313" key="1">
    <source>
        <dbReference type="EMBL" id="KAK7301690.1"/>
    </source>
</evidence>
<accession>A0AAN9JM02</accession>
<organism evidence="1 2">
    <name type="scientific">Clitoria ternatea</name>
    <name type="common">Butterfly pea</name>
    <dbReference type="NCBI Taxonomy" id="43366"/>
    <lineage>
        <taxon>Eukaryota</taxon>
        <taxon>Viridiplantae</taxon>
        <taxon>Streptophyta</taxon>
        <taxon>Embryophyta</taxon>
        <taxon>Tracheophyta</taxon>
        <taxon>Spermatophyta</taxon>
        <taxon>Magnoliopsida</taxon>
        <taxon>eudicotyledons</taxon>
        <taxon>Gunneridae</taxon>
        <taxon>Pentapetalae</taxon>
        <taxon>rosids</taxon>
        <taxon>fabids</taxon>
        <taxon>Fabales</taxon>
        <taxon>Fabaceae</taxon>
        <taxon>Papilionoideae</taxon>
        <taxon>50 kb inversion clade</taxon>
        <taxon>NPAAA clade</taxon>
        <taxon>indigoferoid/millettioid clade</taxon>
        <taxon>Phaseoleae</taxon>
        <taxon>Clitoria</taxon>
    </lineage>
</organism>
<comment type="caution">
    <text evidence="1">The sequence shown here is derived from an EMBL/GenBank/DDBJ whole genome shotgun (WGS) entry which is preliminary data.</text>
</comment>
<proteinExistence type="predicted"/>
<dbReference type="Proteomes" id="UP001359559">
    <property type="component" value="Unassembled WGS sequence"/>
</dbReference>
<dbReference type="EMBL" id="JAYKXN010000003">
    <property type="protein sequence ID" value="KAK7301690.1"/>
    <property type="molecule type" value="Genomic_DNA"/>
</dbReference>